<reference evidence="3 4" key="1">
    <citation type="submission" date="2020-11" db="EMBL/GenBank/DDBJ databases">
        <title>Pseudonocardia abyssalis sp. nov. and Pseudonocardia oceani sp. nov., description and phylogenomic analysis of two novel actinomycetes isolated from the deep Southern Ocean.</title>
        <authorList>
            <person name="Parra J."/>
        </authorList>
    </citation>
    <scope>NUCLEOTIDE SEQUENCE [LARGE SCALE GENOMIC DNA]</scope>
    <source>
        <strain evidence="3 4">KRD-168</strain>
    </source>
</reference>
<feature type="region of interest" description="Disordered" evidence="1">
    <location>
        <begin position="87"/>
        <end position="112"/>
    </location>
</feature>
<dbReference type="Pfam" id="PF08940">
    <property type="entry name" value="DUF1918"/>
    <property type="match status" value="1"/>
</dbReference>
<dbReference type="InterPro" id="IPR015035">
    <property type="entry name" value="DUF1918"/>
</dbReference>
<sequence length="112" mass="12203">MVDKSTVPDEVTGTSATDPSRPPVGDWLVVPSPPIERGWRWARIVARIPGDGPERYRVRWVGNDRDSVVTPPPGYRIESAARWPHAPSSAIGLWPDPAGPGRDAQETADDPT</sequence>
<dbReference type="EMBL" id="JADQDK010000001">
    <property type="protein sequence ID" value="MBW0133766.1"/>
    <property type="molecule type" value="Genomic_DNA"/>
</dbReference>
<feature type="domain" description="DUF1918" evidence="2">
    <location>
        <begin position="24"/>
        <end position="76"/>
    </location>
</feature>
<name>A0ABS6UP85_9PSEU</name>
<dbReference type="Proteomes" id="UP000694287">
    <property type="component" value="Unassembled WGS sequence"/>
</dbReference>
<dbReference type="RefSeq" id="WP_218602063.1">
    <property type="nucleotide sequence ID" value="NZ_JADQDJ010000046.1"/>
</dbReference>
<organism evidence="3 4">
    <name type="scientific">Pseudonocardia abyssalis</name>
    <dbReference type="NCBI Taxonomy" id="2792008"/>
    <lineage>
        <taxon>Bacteria</taxon>
        <taxon>Bacillati</taxon>
        <taxon>Actinomycetota</taxon>
        <taxon>Actinomycetes</taxon>
        <taxon>Pseudonocardiales</taxon>
        <taxon>Pseudonocardiaceae</taxon>
        <taxon>Pseudonocardia</taxon>
    </lineage>
</organism>
<evidence type="ECO:0000259" key="2">
    <source>
        <dbReference type="Pfam" id="PF08940"/>
    </source>
</evidence>
<protein>
    <submittedName>
        <fullName evidence="3">DUF1918 domain-containing protein</fullName>
    </submittedName>
</protein>
<evidence type="ECO:0000313" key="3">
    <source>
        <dbReference type="EMBL" id="MBW0133766.1"/>
    </source>
</evidence>
<gene>
    <name evidence="3" type="ORF">I4I81_05810</name>
</gene>
<keyword evidence="4" id="KW-1185">Reference proteome</keyword>
<evidence type="ECO:0000256" key="1">
    <source>
        <dbReference type="SAM" id="MobiDB-lite"/>
    </source>
</evidence>
<proteinExistence type="predicted"/>
<comment type="caution">
    <text evidence="3">The sequence shown here is derived from an EMBL/GenBank/DDBJ whole genome shotgun (WGS) entry which is preliminary data.</text>
</comment>
<feature type="region of interest" description="Disordered" evidence="1">
    <location>
        <begin position="1"/>
        <end position="26"/>
    </location>
</feature>
<accession>A0ABS6UP85</accession>
<evidence type="ECO:0000313" key="4">
    <source>
        <dbReference type="Proteomes" id="UP000694287"/>
    </source>
</evidence>